<dbReference type="Pfam" id="PF08522">
    <property type="entry name" value="BT_3987-like_N"/>
    <property type="match status" value="1"/>
</dbReference>
<evidence type="ECO:0000256" key="2">
    <source>
        <dbReference type="ARBA" id="ARBA00023157"/>
    </source>
</evidence>
<dbReference type="RefSeq" id="WP_021588840.1">
    <property type="nucleotide sequence ID" value="NZ_JAERMS010000001.1"/>
</dbReference>
<evidence type="ECO:0000313" key="5">
    <source>
        <dbReference type="EMBL" id="MBO1362181.1"/>
    </source>
</evidence>
<feature type="domain" description="LamG-like jellyroll fold" evidence="4">
    <location>
        <begin position="194"/>
        <end position="331"/>
    </location>
</feature>
<proteinExistence type="predicted"/>
<organism evidence="5 6">
    <name type="scientific">Prevotella illustrans</name>
    <dbReference type="NCBI Taxonomy" id="2800387"/>
    <lineage>
        <taxon>Bacteria</taxon>
        <taxon>Pseudomonadati</taxon>
        <taxon>Bacteroidota</taxon>
        <taxon>Bacteroidia</taxon>
        <taxon>Bacteroidales</taxon>
        <taxon>Prevotellaceae</taxon>
        <taxon>Prevotella</taxon>
    </lineage>
</organism>
<feature type="signal peptide" evidence="3">
    <location>
        <begin position="1"/>
        <end position="21"/>
    </location>
</feature>
<dbReference type="PROSITE" id="PS51257">
    <property type="entry name" value="PROKAR_LIPOPROTEIN"/>
    <property type="match status" value="1"/>
</dbReference>
<dbReference type="InterPro" id="IPR006558">
    <property type="entry name" value="LamG-like"/>
</dbReference>
<evidence type="ECO:0000256" key="3">
    <source>
        <dbReference type="SAM" id="SignalP"/>
    </source>
</evidence>
<feature type="chain" id="PRO_5046306839" evidence="3">
    <location>
        <begin position="22"/>
        <end position="392"/>
    </location>
</feature>
<comment type="caution">
    <text evidence="5">The sequence shown here is derived from an EMBL/GenBank/DDBJ whole genome shotgun (WGS) entry which is preliminary data.</text>
</comment>
<evidence type="ECO:0000259" key="4">
    <source>
        <dbReference type="SMART" id="SM00560"/>
    </source>
</evidence>
<dbReference type="InterPro" id="IPR013728">
    <property type="entry name" value="BT_3987-like_N"/>
</dbReference>
<dbReference type="Proteomes" id="UP000664265">
    <property type="component" value="Unassembled WGS sequence"/>
</dbReference>
<evidence type="ECO:0000256" key="1">
    <source>
        <dbReference type="ARBA" id="ARBA00022729"/>
    </source>
</evidence>
<keyword evidence="2" id="KW-1015">Disulfide bond</keyword>
<dbReference type="Gene3D" id="2.60.40.1740">
    <property type="entry name" value="hypothetical protein (bacova_03559)"/>
    <property type="match status" value="1"/>
</dbReference>
<dbReference type="SMART" id="SM00560">
    <property type="entry name" value="LamGL"/>
    <property type="match status" value="1"/>
</dbReference>
<keyword evidence="6" id="KW-1185">Reference proteome</keyword>
<dbReference type="EMBL" id="JAERMS010000001">
    <property type="protein sequence ID" value="MBO1362181.1"/>
    <property type="molecule type" value="Genomic_DNA"/>
</dbReference>
<dbReference type="Gene3D" id="2.60.120.200">
    <property type="match status" value="1"/>
</dbReference>
<reference evidence="5 6" key="1">
    <citation type="submission" date="2021-01" db="EMBL/GenBank/DDBJ databases">
        <title>Prevotella A2931 sp. nov.</title>
        <authorList>
            <person name="Buhl M."/>
            <person name="Oberhettinger P."/>
        </authorList>
    </citation>
    <scope>NUCLEOTIDE SEQUENCE [LARGE SCALE GENOMIC DNA]</scope>
    <source>
        <strain evidence="5 6">A2931</strain>
    </source>
</reference>
<dbReference type="InterPro" id="IPR013320">
    <property type="entry name" value="ConA-like_dom_sf"/>
</dbReference>
<accession>A0ABS3M220</accession>
<protein>
    <submittedName>
        <fullName evidence="5">DUF1735 and LamG domain-containing protein</fullName>
    </submittedName>
</protein>
<keyword evidence="1 3" id="KW-0732">Signal</keyword>
<evidence type="ECO:0000313" key="6">
    <source>
        <dbReference type="Proteomes" id="UP000664265"/>
    </source>
</evidence>
<gene>
    <name evidence="5" type="ORF">JHU38_00030</name>
</gene>
<name>A0ABS3M220_9BACT</name>
<dbReference type="Pfam" id="PF13385">
    <property type="entry name" value="Laminin_G_3"/>
    <property type="match status" value="1"/>
</dbReference>
<sequence>MKKLIYRIATVTLLLSLAACQESQKYYDGVYIMGTEGKEVTATLTVDDLPSAIAVNVASSDITQDDVTVSMKESPELVESFNKKFHKNYVLLPKNAYKLENTALKIEAGKHVSSQGMKLNITSRDELKEGTTYLLPVSIADVSDKNLSVIEASRTLYIVVNQIIITRAANLEDSYCYYRVNFGSQPEIDTKACKQVTYEARVRFRRMTKHSRKWCFSVMGLEENFCLRTAGSNKDGWKLQLAGNGHVDSRDVLPNDKWVHLACVFDSDKGKKYIYINGELQGEIVDARKSIDLTSFYAQKAFYIGQTAADDRYMDGWVSEVRVWTTARTAAELKNNVCWVDPTTKGLLAYWRFNESSAENERVVTDITGHGFHATFSGWGKPKFVDAVRCPE</sequence>
<dbReference type="SUPFAM" id="SSF49899">
    <property type="entry name" value="Concanavalin A-like lectins/glucanases"/>
    <property type="match status" value="1"/>
</dbReference>